<dbReference type="RefSeq" id="WP_096799019.1">
    <property type="nucleotide sequence ID" value="NZ_CP023564.1"/>
</dbReference>
<protein>
    <recommendedName>
        <fullName evidence="4">DUF2550 domain-containing protein</fullName>
    </recommendedName>
</protein>
<keyword evidence="3" id="KW-1185">Reference proteome</keyword>
<dbReference type="KEGG" id="bgg:CFK41_07075"/>
<dbReference type="Pfam" id="PF10739">
    <property type="entry name" value="DUF2550"/>
    <property type="match status" value="1"/>
</dbReference>
<evidence type="ECO:0008006" key="4">
    <source>
        <dbReference type="Google" id="ProtNLM"/>
    </source>
</evidence>
<evidence type="ECO:0000313" key="3">
    <source>
        <dbReference type="Proteomes" id="UP000217889"/>
    </source>
</evidence>
<dbReference type="Proteomes" id="UP000217889">
    <property type="component" value="Chromosome"/>
</dbReference>
<feature type="transmembrane region" description="Helical" evidence="1">
    <location>
        <begin position="6"/>
        <end position="32"/>
    </location>
</feature>
<dbReference type="InterPro" id="IPR019675">
    <property type="entry name" value="DUF2550"/>
</dbReference>
<keyword evidence="1" id="KW-1133">Transmembrane helix</keyword>
<keyword evidence="1" id="KW-0472">Membrane</keyword>
<evidence type="ECO:0000256" key="1">
    <source>
        <dbReference type="SAM" id="Phobius"/>
    </source>
</evidence>
<proteinExistence type="predicted"/>
<accession>A0A291GWN8</accession>
<organism evidence="2 3">
    <name type="scientific">Brachybacterium ginsengisoli</name>
    <dbReference type="NCBI Taxonomy" id="1331682"/>
    <lineage>
        <taxon>Bacteria</taxon>
        <taxon>Bacillati</taxon>
        <taxon>Actinomycetota</taxon>
        <taxon>Actinomycetes</taxon>
        <taxon>Micrococcales</taxon>
        <taxon>Dermabacteraceae</taxon>
        <taxon>Brachybacterium</taxon>
    </lineage>
</organism>
<sequence length="152" mass="16907">MDDLSIPIPLLGIGMLFVVLVLLLLVLLLLALRQRIVSRRREAFECTVRRRGLMGGATWQHGLMRFGTDRLRWFRAFSLRVRPEVVLRRSDIRDVTRDILPSPGEGIAARCLVEFTLRDGREISAVVDLASGAALNSWLEAAPTGSVLGDAD</sequence>
<reference evidence="2 3" key="1">
    <citation type="journal article" date="2014" name="Int. J. Syst. Evol. Microbiol.">
        <title>Brachybacterium ginsengisoli sp. nov., isolated from soil of a ginseng field.</title>
        <authorList>
            <person name="Hoang V.A."/>
            <person name="Kim Y.J."/>
            <person name="Nguyen N.L."/>
            <person name="Yang D.C."/>
        </authorList>
    </citation>
    <scope>NUCLEOTIDE SEQUENCE [LARGE SCALE GENOMIC DNA]</scope>
    <source>
        <strain evidence="2 3">DCY80</strain>
    </source>
</reference>
<dbReference type="AlphaFoldDB" id="A0A291GWN8"/>
<gene>
    <name evidence="2" type="ORF">CFK41_07075</name>
</gene>
<dbReference type="EMBL" id="CP023564">
    <property type="protein sequence ID" value="ATG54552.1"/>
    <property type="molecule type" value="Genomic_DNA"/>
</dbReference>
<keyword evidence="1" id="KW-0812">Transmembrane</keyword>
<evidence type="ECO:0000313" key="2">
    <source>
        <dbReference type="EMBL" id="ATG54552.1"/>
    </source>
</evidence>
<dbReference type="OrthoDB" id="4793422at2"/>
<name>A0A291GWN8_9MICO</name>